<dbReference type="PANTHER" id="PTHR43300:SF7">
    <property type="entry name" value="UDP-N-ACETYLBACILLOSAMINE N-ACETYLTRANSFERASE"/>
    <property type="match status" value="1"/>
</dbReference>
<accession>A0ABX2E6R5</accession>
<gene>
    <name evidence="3" type="ORF">HNV10_10970</name>
</gene>
<dbReference type="NCBIfam" id="TIGR03570">
    <property type="entry name" value="NeuD_NnaD"/>
    <property type="match status" value="1"/>
</dbReference>
<dbReference type="Gene3D" id="3.40.50.20">
    <property type="match status" value="1"/>
</dbReference>
<dbReference type="InterPro" id="IPR041561">
    <property type="entry name" value="PglD_N"/>
</dbReference>
<name>A0ABX2E6R5_9FLAO</name>
<evidence type="ECO:0000313" key="4">
    <source>
        <dbReference type="Proteomes" id="UP000805085"/>
    </source>
</evidence>
<organism evidence="3 4">
    <name type="scientific">Winogradskyella litoriviva</name>
    <dbReference type="NCBI Taxonomy" id="1220182"/>
    <lineage>
        <taxon>Bacteria</taxon>
        <taxon>Pseudomonadati</taxon>
        <taxon>Bacteroidota</taxon>
        <taxon>Flavobacteriia</taxon>
        <taxon>Flavobacteriales</taxon>
        <taxon>Flavobacteriaceae</taxon>
        <taxon>Winogradskyella</taxon>
    </lineage>
</organism>
<feature type="domain" description="PglD N-terminal" evidence="2">
    <location>
        <begin position="3"/>
        <end position="82"/>
    </location>
</feature>
<dbReference type="RefSeq" id="WP_173301395.1">
    <property type="nucleotide sequence ID" value="NZ_JABRWQ010000004.1"/>
</dbReference>
<dbReference type="InterPro" id="IPR020019">
    <property type="entry name" value="AcTrfase_PglD-like"/>
</dbReference>
<dbReference type="Proteomes" id="UP000805085">
    <property type="component" value="Unassembled WGS sequence"/>
</dbReference>
<keyword evidence="4" id="KW-1185">Reference proteome</keyword>
<dbReference type="SUPFAM" id="SSF51161">
    <property type="entry name" value="Trimeric LpxA-like enzymes"/>
    <property type="match status" value="1"/>
</dbReference>
<dbReference type="PANTHER" id="PTHR43300">
    <property type="entry name" value="ACETYLTRANSFERASE"/>
    <property type="match status" value="1"/>
</dbReference>
<dbReference type="EMBL" id="JABRWQ010000004">
    <property type="protein sequence ID" value="NRD23767.1"/>
    <property type="molecule type" value="Genomic_DNA"/>
</dbReference>
<dbReference type="CDD" id="cd03360">
    <property type="entry name" value="LbH_AT_putative"/>
    <property type="match status" value="1"/>
</dbReference>
<comment type="caution">
    <text evidence="3">The sequence shown here is derived from an EMBL/GenBank/DDBJ whole genome shotgun (WGS) entry which is preliminary data.</text>
</comment>
<dbReference type="Pfam" id="PF17836">
    <property type="entry name" value="PglD_N"/>
    <property type="match status" value="1"/>
</dbReference>
<protein>
    <submittedName>
        <fullName evidence="3">Acetyltransferase</fullName>
    </submittedName>
</protein>
<dbReference type="Gene3D" id="2.160.10.10">
    <property type="entry name" value="Hexapeptide repeat proteins"/>
    <property type="match status" value="1"/>
</dbReference>
<proteinExistence type="inferred from homology"/>
<evidence type="ECO:0000259" key="2">
    <source>
        <dbReference type="Pfam" id="PF17836"/>
    </source>
</evidence>
<dbReference type="InterPro" id="IPR050179">
    <property type="entry name" value="Trans_hexapeptide_repeat"/>
</dbReference>
<evidence type="ECO:0000313" key="3">
    <source>
        <dbReference type="EMBL" id="NRD23767.1"/>
    </source>
</evidence>
<reference evidence="3 4" key="1">
    <citation type="journal article" date="2015" name="Int. J. Syst. Evol. Microbiol.">
        <title>Winogradskyella litoriviva sp. nov., isolated from coastal seawater.</title>
        <authorList>
            <person name="Nedashkovskaya O.I."/>
            <person name="Kukhlevskiy A.D."/>
            <person name="Zhukova N.V."/>
            <person name="Kim S.J."/>
            <person name="Rhee S.K."/>
            <person name="Mikhailov V.V."/>
        </authorList>
    </citation>
    <scope>NUCLEOTIDE SEQUENCE [LARGE SCALE GENOMIC DNA]</scope>
    <source>
        <strain evidence="3 4">KMM6491</strain>
    </source>
</reference>
<comment type="similarity">
    <text evidence="1">Belongs to the transferase hexapeptide repeat family.</text>
</comment>
<sequence length="221" mass="23592">MKNILIYGASGHAKVIADIILGNKDYNIIGFLDSFKPINEDIFGFKILGNLNTLPELIDKHNIHGIIIGIGDNTLRKKAYIKISKIAPNLEFVSAVHKNAIIANDVVISEGSVIMPGTIVNVNAKIGRFCILNTKSSLDHDSEMDDFSSLAPSVSISGNVKIGQCSSICLGASIIQNITIGNYTVVGAGSLVLKSIGDFKQAFGSPINTVKDRKADSCYLG</sequence>
<dbReference type="InterPro" id="IPR011004">
    <property type="entry name" value="Trimer_LpxA-like_sf"/>
</dbReference>
<evidence type="ECO:0000256" key="1">
    <source>
        <dbReference type="ARBA" id="ARBA00007274"/>
    </source>
</evidence>